<dbReference type="NCBIfam" id="NF003438">
    <property type="entry name" value="PRK04966.1"/>
    <property type="match status" value="1"/>
</dbReference>
<dbReference type="RefSeq" id="WP_209288665.1">
    <property type="nucleotide sequence ID" value="NZ_JACVEW010000030.1"/>
</dbReference>
<dbReference type="PIRSF" id="PIRSF006169">
    <property type="entry name" value="UCP006169"/>
    <property type="match status" value="1"/>
</dbReference>
<evidence type="ECO:0000256" key="2">
    <source>
        <dbReference type="HAMAP-Rule" id="MF_00690"/>
    </source>
</evidence>
<accession>A0ABS3ZEF0</accession>
<dbReference type="InterPro" id="IPR036685">
    <property type="entry name" value="YehU-like_sf"/>
</dbReference>
<name>A0ABS3ZEF0_9GAMM</name>
<dbReference type="InterPro" id="IPR010648">
    <property type="entry name" value="UPF0270"/>
</dbReference>
<gene>
    <name evidence="3" type="ORF">H9C73_14705</name>
</gene>
<dbReference type="EMBL" id="JACVEW010000030">
    <property type="protein sequence ID" value="MBP0049981.1"/>
    <property type="molecule type" value="Genomic_DNA"/>
</dbReference>
<dbReference type="HAMAP" id="MF_00690">
    <property type="entry name" value="UPF0270"/>
    <property type="match status" value="1"/>
</dbReference>
<sequence length="74" mass="8539">MIVPWQALAPETLENLLQAFVTRDGTDYGEQEYSLDEKVQQVRRALERGDAVIVFSERSEQCNIVPADQVRDWD</sequence>
<evidence type="ECO:0000313" key="3">
    <source>
        <dbReference type="EMBL" id="MBP0049981.1"/>
    </source>
</evidence>
<dbReference type="Pfam" id="PF06794">
    <property type="entry name" value="UPF0270"/>
    <property type="match status" value="1"/>
</dbReference>
<dbReference type="SUPFAM" id="SSF118001">
    <property type="entry name" value="YehU-like"/>
    <property type="match status" value="1"/>
</dbReference>
<keyword evidence="4" id="KW-1185">Reference proteome</keyword>
<comment type="similarity">
    <text evidence="1 2">Belongs to the UPF0270 family.</text>
</comment>
<organism evidence="3 4">
    <name type="scientific">Marinobacterium alkalitolerans</name>
    <dbReference type="NCBI Taxonomy" id="1542925"/>
    <lineage>
        <taxon>Bacteria</taxon>
        <taxon>Pseudomonadati</taxon>
        <taxon>Pseudomonadota</taxon>
        <taxon>Gammaproteobacteria</taxon>
        <taxon>Oceanospirillales</taxon>
        <taxon>Oceanospirillaceae</taxon>
        <taxon>Marinobacterium</taxon>
    </lineage>
</organism>
<dbReference type="Proteomes" id="UP000810171">
    <property type="component" value="Unassembled WGS sequence"/>
</dbReference>
<protein>
    <recommendedName>
        <fullName evidence="2">UPF0270 protein H9C73_14705</fullName>
    </recommendedName>
</protein>
<reference evidence="3 4" key="1">
    <citation type="submission" date="2020-09" db="EMBL/GenBank/DDBJ databases">
        <authorList>
            <person name="Tanuku N.R.S."/>
        </authorList>
    </citation>
    <scope>NUCLEOTIDE SEQUENCE [LARGE SCALE GENOMIC DNA]</scope>
    <source>
        <strain evidence="3 4">AK62</strain>
    </source>
</reference>
<evidence type="ECO:0000313" key="4">
    <source>
        <dbReference type="Proteomes" id="UP000810171"/>
    </source>
</evidence>
<comment type="caution">
    <text evidence="3">The sequence shown here is derived from an EMBL/GenBank/DDBJ whole genome shotgun (WGS) entry which is preliminary data.</text>
</comment>
<proteinExistence type="inferred from homology"/>
<evidence type="ECO:0000256" key="1">
    <source>
        <dbReference type="ARBA" id="ARBA00006450"/>
    </source>
</evidence>
<dbReference type="Gene3D" id="1.10.10.610">
    <property type="entry name" value="YehU-like"/>
    <property type="match status" value="1"/>
</dbReference>